<reference evidence="2" key="2">
    <citation type="journal article" date="2022" name="Microbiol. Resour. Announc.">
        <title>Metagenome Sequencing to Explore Phylogenomics of Terrestrial Cyanobacteria.</title>
        <authorList>
            <person name="Ward R.D."/>
            <person name="Stajich J.E."/>
            <person name="Johansen J.R."/>
            <person name="Huntemann M."/>
            <person name="Clum A."/>
            <person name="Foster B."/>
            <person name="Foster B."/>
            <person name="Roux S."/>
            <person name="Palaniappan K."/>
            <person name="Varghese N."/>
            <person name="Mukherjee S."/>
            <person name="Reddy T.B.K."/>
            <person name="Daum C."/>
            <person name="Copeland A."/>
            <person name="Chen I.A."/>
            <person name="Ivanova N.N."/>
            <person name="Kyrpides N.C."/>
            <person name="Shapiro N."/>
            <person name="Eloe-Fadrosh E.A."/>
            <person name="Pietrasiak N."/>
        </authorList>
    </citation>
    <scope>NUCLEOTIDE SEQUENCE</scope>
    <source>
        <strain evidence="2">CPER-KK1</strain>
    </source>
</reference>
<sequence>MRRSTLTNTLVSGLPILLVGSWLIAFQSTTAAQQRLPDPRIFDELPPPSSSPIPSFNTPSSPPAFPDARPERELDFRAPNRPIPSRTPTSTLSLYRVDIFGDSPLLLSQVQRIEPDAFVRQDEGIIQAGVFADEFNAQSRVRELESQGFRARVTPITAGTGAVNPGRQISDRNTRERRLDQSYFVVIPGDARELPDIAAQVVQLGIRRGAVTQRESPRGPHVAVGPFGERGDADRWSSYFRSVGMDARVYFGQ</sequence>
<reference evidence="2" key="1">
    <citation type="submission" date="2021-05" db="EMBL/GenBank/DDBJ databases">
        <authorList>
            <person name="Pietrasiak N."/>
            <person name="Ward R."/>
            <person name="Stajich J.E."/>
            <person name="Kurbessoian T."/>
        </authorList>
    </citation>
    <scope>NUCLEOTIDE SEQUENCE</scope>
    <source>
        <strain evidence="2">CPER-KK1</strain>
    </source>
</reference>
<evidence type="ECO:0000313" key="2">
    <source>
        <dbReference type="EMBL" id="MBW4546873.1"/>
    </source>
</evidence>
<organism evidence="2 3">
    <name type="scientific">Symplocastrum torsivum CPER-KK1</name>
    <dbReference type="NCBI Taxonomy" id="450513"/>
    <lineage>
        <taxon>Bacteria</taxon>
        <taxon>Bacillati</taxon>
        <taxon>Cyanobacteriota</taxon>
        <taxon>Cyanophyceae</taxon>
        <taxon>Oscillatoriophycideae</taxon>
        <taxon>Oscillatoriales</taxon>
        <taxon>Microcoleaceae</taxon>
        <taxon>Symplocastrum</taxon>
    </lineage>
</organism>
<dbReference type="EMBL" id="JAHHIF010000031">
    <property type="protein sequence ID" value="MBW4546873.1"/>
    <property type="molecule type" value="Genomic_DNA"/>
</dbReference>
<accession>A0A951PNW9</accession>
<feature type="region of interest" description="Disordered" evidence="1">
    <location>
        <begin position="35"/>
        <end position="70"/>
    </location>
</feature>
<comment type="caution">
    <text evidence="2">The sequence shown here is derived from an EMBL/GenBank/DDBJ whole genome shotgun (WGS) entry which is preliminary data.</text>
</comment>
<evidence type="ECO:0008006" key="4">
    <source>
        <dbReference type="Google" id="ProtNLM"/>
    </source>
</evidence>
<gene>
    <name evidence="2" type="ORF">KME25_20880</name>
</gene>
<proteinExistence type="predicted"/>
<dbReference type="AlphaFoldDB" id="A0A951PNW9"/>
<protein>
    <recommendedName>
        <fullName evidence="4">SPOR domain-containing protein</fullName>
    </recommendedName>
</protein>
<dbReference type="Proteomes" id="UP000753908">
    <property type="component" value="Unassembled WGS sequence"/>
</dbReference>
<evidence type="ECO:0000313" key="3">
    <source>
        <dbReference type="Proteomes" id="UP000753908"/>
    </source>
</evidence>
<name>A0A951PNW9_9CYAN</name>
<evidence type="ECO:0000256" key="1">
    <source>
        <dbReference type="SAM" id="MobiDB-lite"/>
    </source>
</evidence>